<evidence type="ECO:0000256" key="11">
    <source>
        <dbReference type="RuleBase" id="RU367005"/>
    </source>
</evidence>
<comment type="subunit">
    <text evidence="11">F-type ATPases have 2 components, CF(1) - the catalytic core - and CF(0) - the membrane proton channel. CF(1) and CF(0) have multiple subunits.</text>
</comment>
<keyword evidence="9" id="KW-0472">Membrane</keyword>
<keyword evidence="4 11" id="KW-0138">CF(0)</keyword>
<evidence type="ECO:0000256" key="1">
    <source>
        <dbReference type="ARBA" id="ARBA00004273"/>
    </source>
</evidence>
<name>T1L199_TETUR</name>
<evidence type="ECO:0000256" key="4">
    <source>
        <dbReference type="ARBA" id="ARBA00022547"/>
    </source>
</evidence>
<evidence type="ECO:0000313" key="12">
    <source>
        <dbReference type="EnsemblMetazoa" id="tetur31g00990.1"/>
    </source>
</evidence>
<dbReference type="EnsemblMetazoa" id="tetur31g00990.1">
    <property type="protein sequence ID" value="tetur31g00990.1"/>
    <property type="gene ID" value="tetur31g00990"/>
</dbReference>
<organism evidence="12 13">
    <name type="scientific">Tetranychus urticae</name>
    <name type="common">Two-spotted spider mite</name>
    <dbReference type="NCBI Taxonomy" id="32264"/>
    <lineage>
        <taxon>Eukaryota</taxon>
        <taxon>Metazoa</taxon>
        <taxon>Ecdysozoa</taxon>
        <taxon>Arthropoda</taxon>
        <taxon>Chelicerata</taxon>
        <taxon>Arachnida</taxon>
        <taxon>Acari</taxon>
        <taxon>Acariformes</taxon>
        <taxon>Trombidiformes</taxon>
        <taxon>Prostigmata</taxon>
        <taxon>Eleutherengona</taxon>
        <taxon>Raphignathae</taxon>
        <taxon>Tetranychoidea</taxon>
        <taxon>Tetranychidae</taxon>
        <taxon>Tetranychus</taxon>
    </lineage>
</organism>
<dbReference type="STRING" id="32264.T1L199"/>
<reference evidence="13" key="1">
    <citation type="submission" date="2011-08" db="EMBL/GenBank/DDBJ databases">
        <authorList>
            <person name="Rombauts S."/>
        </authorList>
    </citation>
    <scope>NUCLEOTIDE SEQUENCE</scope>
    <source>
        <strain evidence="13">London</strain>
    </source>
</reference>
<accession>T1L199</accession>
<dbReference type="OMA" id="FCRWSLL"/>
<evidence type="ECO:0000256" key="5">
    <source>
        <dbReference type="ARBA" id="ARBA00022781"/>
    </source>
</evidence>
<comment type="similarity">
    <text evidence="2 11">Belongs to the ATPase e subunit family.</text>
</comment>
<dbReference type="Proteomes" id="UP000015104">
    <property type="component" value="Unassembled WGS sequence"/>
</dbReference>
<evidence type="ECO:0000313" key="13">
    <source>
        <dbReference type="Proteomes" id="UP000015104"/>
    </source>
</evidence>
<dbReference type="Pfam" id="PF05680">
    <property type="entry name" value="ATP-synt_E"/>
    <property type="match status" value="1"/>
</dbReference>
<dbReference type="InterPro" id="IPR008386">
    <property type="entry name" value="ATP_synth_F0_esu_mt"/>
</dbReference>
<proteinExistence type="inferred from homology"/>
<dbReference type="HOGENOM" id="CLU_1919730_0_0_1"/>
<evidence type="ECO:0000256" key="6">
    <source>
        <dbReference type="ARBA" id="ARBA00022792"/>
    </source>
</evidence>
<gene>
    <name evidence="12" type="primary">107369365</name>
</gene>
<dbReference type="AlphaFoldDB" id="T1L199"/>
<evidence type="ECO:0000256" key="8">
    <source>
        <dbReference type="ARBA" id="ARBA00023128"/>
    </source>
</evidence>
<comment type="function">
    <text evidence="11">Subunit e, of the mitochondrial membrane ATP synthase complex (F(1)F(0) ATP synthase or Complex V) that produces ATP from ADP in the presence of a proton gradient across the membrane which is generated by electron transport complexes of the respiratory chain. ATP synthase complex consist of a soluble F(1) head domain - the catalytic core - and a membrane F(1) domain - the membrane proton channel. These two domains are linked by a central stalk rotating inside the F(1) region and a stationary peripheral stalk. During catalysis, ATP synthesis in the catalytic domain of F(1) is coupled via a rotary mechanism of the central stalk subunits to proton translocation. In vivo, can only synthesize ATP although its ATP hydrolase activity can be activated artificially in vitro. Part of the complex F(0) domain.</text>
</comment>
<sequence>MSAIDPPLRTPFNVSPFIRFSRWALFFSGIAWGVHRQRVNQKTENDYREFIEKMKPIWMENKARIMAERSREELLNVAGQINHPVPSNFDEAYPSNKTKPAIDPELLSENALAAYKKGKGAEILKKAESYKL</sequence>
<comment type="subcellular location">
    <subcellularLocation>
        <location evidence="1 11">Mitochondrion inner membrane</location>
    </subcellularLocation>
</comment>
<dbReference type="OrthoDB" id="9982108at2759"/>
<keyword evidence="6 11" id="KW-0999">Mitochondrion inner membrane</keyword>
<evidence type="ECO:0000256" key="7">
    <source>
        <dbReference type="ARBA" id="ARBA00023065"/>
    </source>
</evidence>
<dbReference type="GO" id="GO:0045259">
    <property type="term" value="C:proton-transporting ATP synthase complex"/>
    <property type="evidence" value="ECO:0007669"/>
    <property type="project" value="UniProtKB-UniRule"/>
</dbReference>
<dbReference type="EMBL" id="CAEY01000891">
    <property type="status" value="NOT_ANNOTATED_CDS"/>
    <property type="molecule type" value="Genomic_DNA"/>
</dbReference>
<keyword evidence="10 11" id="KW-0066">ATP synthesis</keyword>
<dbReference type="GO" id="GO:0015078">
    <property type="term" value="F:proton transmembrane transporter activity"/>
    <property type="evidence" value="ECO:0007669"/>
    <property type="project" value="InterPro"/>
</dbReference>
<reference evidence="12" key="2">
    <citation type="submission" date="2015-06" db="UniProtKB">
        <authorList>
            <consortium name="EnsemblMetazoa"/>
        </authorList>
    </citation>
    <scope>IDENTIFICATION</scope>
</reference>
<keyword evidence="5 11" id="KW-0375">Hydrogen ion transport</keyword>
<evidence type="ECO:0000256" key="9">
    <source>
        <dbReference type="ARBA" id="ARBA00023136"/>
    </source>
</evidence>
<evidence type="ECO:0000256" key="2">
    <source>
        <dbReference type="ARBA" id="ARBA00007333"/>
    </source>
</evidence>
<protein>
    <recommendedName>
        <fullName evidence="11">ATP synthase F(0) complex subunit e, mitochondrial</fullName>
    </recommendedName>
</protein>
<keyword evidence="13" id="KW-1185">Reference proteome</keyword>
<dbReference type="GO" id="GO:0005743">
    <property type="term" value="C:mitochondrial inner membrane"/>
    <property type="evidence" value="ECO:0007669"/>
    <property type="project" value="UniProtKB-SubCell"/>
</dbReference>
<keyword evidence="7 11" id="KW-0406">Ion transport</keyword>
<dbReference type="GO" id="GO:0015986">
    <property type="term" value="P:proton motive force-driven ATP synthesis"/>
    <property type="evidence" value="ECO:0007669"/>
    <property type="project" value="InterPro"/>
</dbReference>
<keyword evidence="8 11" id="KW-0496">Mitochondrion</keyword>
<evidence type="ECO:0000256" key="3">
    <source>
        <dbReference type="ARBA" id="ARBA00022448"/>
    </source>
</evidence>
<keyword evidence="3 11" id="KW-0813">Transport</keyword>
<evidence type="ECO:0000256" key="10">
    <source>
        <dbReference type="ARBA" id="ARBA00023310"/>
    </source>
</evidence>
<dbReference type="KEGG" id="tut:107369365"/>